<feature type="chain" id="PRO_5042229471" evidence="1">
    <location>
        <begin position="27"/>
        <end position="51"/>
    </location>
</feature>
<dbReference type="AlphaFoldDB" id="A0AAD2HEG5"/>
<accession>A0AAD2HEG5</accession>
<sequence length="51" mass="5876">CKAEIVIWNVFLGLLTWLRLPRLAWCSAPINSCNPYAETDFSAKCDFYTFS</sequence>
<protein>
    <submittedName>
        <fullName evidence="2">Uncharacterized protein</fullName>
    </submittedName>
</protein>
<evidence type="ECO:0000313" key="2">
    <source>
        <dbReference type="EMBL" id="CAK5272642.1"/>
    </source>
</evidence>
<keyword evidence="3" id="KW-1185">Reference proteome</keyword>
<proteinExistence type="predicted"/>
<reference evidence="2" key="1">
    <citation type="submission" date="2023-11" db="EMBL/GenBank/DDBJ databases">
        <authorList>
            <person name="De Vega J J."/>
            <person name="De Vega J J."/>
        </authorList>
    </citation>
    <scope>NUCLEOTIDE SEQUENCE</scope>
</reference>
<dbReference type="Proteomes" id="UP001295794">
    <property type="component" value="Unassembled WGS sequence"/>
</dbReference>
<name>A0AAD2HEG5_9AGAR</name>
<feature type="signal peptide" evidence="1">
    <location>
        <begin position="1"/>
        <end position="26"/>
    </location>
</feature>
<comment type="caution">
    <text evidence="2">The sequence shown here is derived from an EMBL/GenBank/DDBJ whole genome shotgun (WGS) entry which is preliminary data.</text>
</comment>
<keyword evidence="1" id="KW-0732">Signal</keyword>
<evidence type="ECO:0000256" key="1">
    <source>
        <dbReference type="SAM" id="SignalP"/>
    </source>
</evidence>
<evidence type="ECO:0000313" key="3">
    <source>
        <dbReference type="Proteomes" id="UP001295794"/>
    </source>
</evidence>
<organism evidence="2 3">
    <name type="scientific">Mycena citricolor</name>
    <dbReference type="NCBI Taxonomy" id="2018698"/>
    <lineage>
        <taxon>Eukaryota</taxon>
        <taxon>Fungi</taxon>
        <taxon>Dikarya</taxon>
        <taxon>Basidiomycota</taxon>
        <taxon>Agaricomycotina</taxon>
        <taxon>Agaricomycetes</taxon>
        <taxon>Agaricomycetidae</taxon>
        <taxon>Agaricales</taxon>
        <taxon>Marasmiineae</taxon>
        <taxon>Mycenaceae</taxon>
        <taxon>Mycena</taxon>
    </lineage>
</organism>
<feature type="non-terminal residue" evidence="2">
    <location>
        <position position="1"/>
    </location>
</feature>
<gene>
    <name evidence="2" type="ORF">MYCIT1_LOCUS18431</name>
</gene>
<dbReference type="EMBL" id="CAVNYO010000183">
    <property type="protein sequence ID" value="CAK5272642.1"/>
    <property type="molecule type" value="Genomic_DNA"/>
</dbReference>